<reference evidence="2" key="1">
    <citation type="submission" date="2020-09" db="EMBL/GenBank/DDBJ databases">
        <title>Draft Genome Sequence of Paenibacillus sp. WST5.</title>
        <authorList>
            <person name="Bao Z."/>
        </authorList>
    </citation>
    <scope>NUCLEOTIDE SEQUENCE</scope>
    <source>
        <strain evidence="2">WST5</strain>
    </source>
</reference>
<keyword evidence="3" id="KW-1185">Reference proteome</keyword>
<keyword evidence="1" id="KW-0732">Signal</keyword>
<dbReference type="RefSeq" id="WP_188178458.1">
    <property type="nucleotide sequence ID" value="NZ_JACVVD010000024.1"/>
</dbReference>
<dbReference type="AlphaFoldDB" id="A0A926QNT7"/>
<dbReference type="EMBL" id="JACVVD010000024">
    <property type="protein sequence ID" value="MBD0384699.1"/>
    <property type="molecule type" value="Genomic_DNA"/>
</dbReference>
<name>A0A926QNT7_9BACL</name>
<evidence type="ECO:0000256" key="1">
    <source>
        <dbReference type="SAM" id="SignalP"/>
    </source>
</evidence>
<feature type="chain" id="PRO_5038767034" description="PepSY domain-containing protein" evidence="1">
    <location>
        <begin position="25"/>
        <end position="222"/>
    </location>
</feature>
<protein>
    <recommendedName>
        <fullName evidence="4">PepSY domain-containing protein</fullName>
    </recommendedName>
</protein>
<gene>
    <name evidence="2" type="ORF">ICC18_32185</name>
</gene>
<proteinExistence type="predicted"/>
<organism evidence="2 3">
    <name type="scientific">Paenibacillus sedimenti</name>
    <dbReference type="NCBI Taxonomy" id="2770274"/>
    <lineage>
        <taxon>Bacteria</taxon>
        <taxon>Bacillati</taxon>
        <taxon>Bacillota</taxon>
        <taxon>Bacilli</taxon>
        <taxon>Bacillales</taxon>
        <taxon>Paenibacillaceae</taxon>
        <taxon>Paenibacillus</taxon>
    </lineage>
</organism>
<dbReference type="Proteomes" id="UP000650466">
    <property type="component" value="Unassembled WGS sequence"/>
</dbReference>
<feature type="signal peptide" evidence="1">
    <location>
        <begin position="1"/>
        <end position="24"/>
    </location>
</feature>
<evidence type="ECO:0000313" key="2">
    <source>
        <dbReference type="EMBL" id="MBD0384699.1"/>
    </source>
</evidence>
<comment type="caution">
    <text evidence="2">The sequence shown here is derived from an EMBL/GenBank/DDBJ whole genome shotgun (WGS) entry which is preliminary data.</text>
</comment>
<evidence type="ECO:0000313" key="3">
    <source>
        <dbReference type="Proteomes" id="UP000650466"/>
    </source>
</evidence>
<evidence type="ECO:0008006" key="4">
    <source>
        <dbReference type="Google" id="ProtNLM"/>
    </source>
</evidence>
<sequence length="222" mass="25336">MFTSKMLLIIFLSFSSLIPISQKAEISTRSQKVLQNIDTESENTLQVKWNTVTQTPELLSGKLTKPSAHSPQWITYNYLEKIKTLYGLKHVNKDLKIMTIDKNATSIKVVLQRQLFKNSVCGNQLLVELDYSGVVQRIYGTLHTDLEEKRLGRPMYPAVSAQKAKRIALNYDKLLEESNSITIESCYMPNREGVPLIHVLTYEREGRPVSIKIHSLTGRIIE</sequence>
<accession>A0A926QNT7</accession>